<feature type="chain" id="PRO_5047261876" evidence="2">
    <location>
        <begin position="22"/>
        <end position="390"/>
    </location>
</feature>
<proteinExistence type="predicted"/>
<evidence type="ECO:0000313" key="4">
    <source>
        <dbReference type="EMBL" id="MET4570243.1"/>
    </source>
</evidence>
<dbReference type="PROSITE" id="PS51257">
    <property type="entry name" value="PROKAR_LIPOPROTEIN"/>
    <property type="match status" value="1"/>
</dbReference>
<keyword evidence="2" id="KW-0732">Signal</keyword>
<reference evidence="4 5" key="1">
    <citation type="submission" date="2024-06" db="EMBL/GenBank/DDBJ databases">
        <title>Sorghum-associated microbial communities from plants grown in Nebraska, USA.</title>
        <authorList>
            <person name="Schachtman D."/>
        </authorList>
    </citation>
    <scope>NUCLEOTIDE SEQUENCE [LARGE SCALE GENOMIC DNA]</scope>
    <source>
        <strain evidence="4 5">1757</strain>
    </source>
</reference>
<gene>
    <name evidence="4" type="ORF">ABIE04_002604</name>
</gene>
<organism evidence="4 5">
    <name type="scientific">Rhodanobacter soli</name>
    <dbReference type="NCBI Taxonomy" id="590609"/>
    <lineage>
        <taxon>Bacteria</taxon>
        <taxon>Pseudomonadati</taxon>
        <taxon>Pseudomonadota</taxon>
        <taxon>Gammaproteobacteria</taxon>
        <taxon>Lysobacterales</taxon>
        <taxon>Rhodanobacteraceae</taxon>
        <taxon>Rhodanobacter</taxon>
    </lineage>
</organism>
<evidence type="ECO:0000259" key="3">
    <source>
        <dbReference type="Pfam" id="PF00144"/>
    </source>
</evidence>
<dbReference type="InterPro" id="IPR050491">
    <property type="entry name" value="AmpC-like"/>
</dbReference>
<dbReference type="Pfam" id="PF00144">
    <property type="entry name" value="Beta-lactamase"/>
    <property type="match status" value="1"/>
</dbReference>
<feature type="region of interest" description="Disordered" evidence="1">
    <location>
        <begin position="30"/>
        <end position="49"/>
    </location>
</feature>
<feature type="domain" description="Beta-lactamase-related" evidence="3">
    <location>
        <begin position="61"/>
        <end position="363"/>
    </location>
</feature>
<name>A0ABV2Q0A1_9GAMM</name>
<dbReference type="PANTHER" id="PTHR46825">
    <property type="entry name" value="D-ALANYL-D-ALANINE-CARBOXYPEPTIDASE/ENDOPEPTIDASE AMPH"/>
    <property type="match status" value="1"/>
</dbReference>
<evidence type="ECO:0000256" key="2">
    <source>
        <dbReference type="SAM" id="SignalP"/>
    </source>
</evidence>
<evidence type="ECO:0000313" key="5">
    <source>
        <dbReference type="Proteomes" id="UP001549251"/>
    </source>
</evidence>
<sequence length="390" mass="42319">MKNTVACSIVMAMAISLLGTACTPAGSEDGNHAGRHDIPASGSTAPGNADRLRENVEKFGSVMRAHGIPGAQLVHSGNGSAGEIEYGVMRTDSGAQVSDLTVFEAASLSKVVGAYITLRLVDQGKIDLDTPLWNYWQSPRIAHDELAKKITARMVLNHTSGLPNWQISPTNPALDSTPIASAFPPGTRFSYSGEGFYLLQKTIEHLTGVAWNELATREVFTPFDMPHSSFVSTPARDAFTARGHGKDGTPRQQRIFATANTAFTLVTSARDYHNFIHRGLYLGEGLQPSTRNMMFTASSNADDQSAPSTADPYISWGLGVGIQVVNGRKLIWHWGDNPGFKALFMFSPDTGESMLLFTNSENGLSTYQEVLELFMGQGPYPVIDWVRTQD</sequence>
<feature type="signal peptide" evidence="2">
    <location>
        <begin position="1"/>
        <end position="21"/>
    </location>
</feature>
<protein>
    <submittedName>
        <fullName evidence="4">CubicO group peptidase (Beta-lactamase class C family)</fullName>
    </submittedName>
</protein>
<dbReference type="RefSeq" id="WP_354550861.1">
    <property type="nucleotide sequence ID" value="NZ_JBEPSD010000002.1"/>
</dbReference>
<dbReference type="SUPFAM" id="SSF56601">
    <property type="entry name" value="beta-lactamase/transpeptidase-like"/>
    <property type="match status" value="1"/>
</dbReference>
<accession>A0ABV2Q0A1</accession>
<evidence type="ECO:0000256" key="1">
    <source>
        <dbReference type="SAM" id="MobiDB-lite"/>
    </source>
</evidence>
<dbReference type="InterPro" id="IPR001466">
    <property type="entry name" value="Beta-lactam-related"/>
</dbReference>
<dbReference type="Proteomes" id="UP001549251">
    <property type="component" value="Unassembled WGS sequence"/>
</dbReference>
<dbReference type="Gene3D" id="3.40.710.10">
    <property type="entry name" value="DD-peptidase/beta-lactamase superfamily"/>
    <property type="match status" value="1"/>
</dbReference>
<keyword evidence="5" id="KW-1185">Reference proteome</keyword>
<comment type="caution">
    <text evidence="4">The sequence shown here is derived from an EMBL/GenBank/DDBJ whole genome shotgun (WGS) entry which is preliminary data.</text>
</comment>
<dbReference type="InterPro" id="IPR012338">
    <property type="entry name" value="Beta-lactam/transpept-like"/>
</dbReference>
<dbReference type="PANTHER" id="PTHR46825:SF12">
    <property type="entry name" value="PENICILLIN-BINDING PROTEIN 4"/>
    <property type="match status" value="1"/>
</dbReference>
<dbReference type="EMBL" id="JBEPSD010000002">
    <property type="protein sequence ID" value="MET4570243.1"/>
    <property type="molecule type" value="Genomic_DNA"/>
</dbReference>